<dbReference type="PANTHER" id="PTHR37953">
    <property type="entry name" value="UPF0127 PROTEIN MJ1496"/>
    <property type="match status" value="1"/>
</dbReference>
<dbReference type="RefSeq" id="WP_315724346.1">
    <property type="nucleotide sequence ID" value="NZ_JAVUPU010000002.1"/>
</dbReference>
<reference evidence="1 2" key="1">
    <citation type="submission" date="2023-05" db="EMBL/GenBank/DDBJ databases">
        <authorList>
            <person name="Guo Y."/>
        </authorList>
    </citation>
    <scope>NUCLEOTIDE SEQUENCE [LARGE SCALE GENOMIC DNA]</scope>
    <source>
        <strain evidence="1 2">GR2756</strain>
    </source>
</reference>
<comment type="caution">
    <text evidence="1">The sequence shown here is derived from an EMBL/GenBank/DDBJ whole genome shotgun (WGS) entry which is preliminary data.</text>
</comment>
<dbReference type="PANTHER" id="PTHR37953:SF1">
    <property type="entry name" value="UPF0127 PROTEIN MJ1496"/>
    <property type="match status" value="1"/>
</dbReference>
<organism evidence="1 2">
    <name type="scientific">Sphingosinicella rhizophila</name>
    <dbReference type="NCBI Taxonomy" id="3050082"/>
    <lineage>
        <taxon>Bacteria</taxon>
        <taxon>Pseudomonadati</taxon>
        <taxon>Pseudomonadota</taxon>
        <taxon>Alphaproteobacteria</taxon>
        <taxon>Sphingomonadales</taxon>
        <taxon>Sphingosinicellaceae</taxon>
        <taxon>Sphingosinicella</taxon>
    </lineage>
</organism>
<keyword evidence="2" id="KW-1185">Reference proteome</keyword>
<dbReference type="InterPro" id="IPR038695">
    <property type="entry name" value="Saro_0823-like_sf"/>
</dbReference>
<sequence length="164" mass="17490">MILNRLFLAILLATGAHGCRAETQNVASPSAAIAPSGLDVVTLEVRGSDSSHAFRVEIARTPEEQEKGMMFRDSMGADDGMIFPFPSPRPARFWMKNTMIPLDLIFIREDGTIARIAVNAEPYSLAGIESGEPVAAVLEIAGGRSVELGIVEGDRVVWPGGPVG</sequence>
<proteinExistence type="predicted"/>
<evidence type="ECO:0000313" key="1">
    <source>
        <dbReference type="EMBL" id="MDT9598370.1"/>
    </source>
</evidence>
<accession>A0ABU3Q4M0</accession>
<gene>
    <name evidence="1" type="ORF">RQX22_05330</name>
</gene>
<evidence type="ECO:0000313" key="2">
    <source>
        <dbReference type="Proteomes" id="UP001259572"/>
    </source>
</evidence>
<name>A0ABU3Q4M0_9SPHN</name>
<dbReference type="Gene3D" id="2.60.120.1140">
    <property type="entry name" value="Protein of unknown function DUF192"/>
    <property type="match status" value="1"/>
</dbReference>
<dbReference type="Proteomes" id="UP001259572">
    <property type="component" value="Unassembled WGS sequence"/>
</dbReference>
<protein>
    <submittedName>
        <fullName evidence="1">DUF192 domain-containing protein</fullName>
    </submittedName>
</protein>
<dbReference type="Pfam" id="PF02643">
    <property type="entry name" value="DUF192"/>
    <property type="match status" value="1"/>
</dbReference>
<dbReference type="EMBL" id="JAVUPU010000002">
    <property type="protein sequence ID" value="MDT9598370.1"/>
    <property type="molecule type" value="Genomic_DNA"/>
</dbReference>
<dbReference type="InterPro" id="IPR003795">
    <property type="entry name" value="DUF192"/>
</dbReference>